<evidence type="ECO:0000256" key="1">
    <source>
        <dbReference type="SAM" id="MobiDB-lite"/>
    </source>
</evidence>
<evidence type="ECO:0000313" key="2">
    <source>
        <dbReference type="Proteomes" id="UP000095280"/>
    </source>
</evidence>
<dbReference type="PANTHER" id="PTHR21446:SF12">
    <property type="entry name" value="POTASSIUM CHANNEL TETRAMERIZATION DOMAIN CONTAINING 1"/>
    <property type="match status" value="1"/>
</dbReference>
<dbReference type="WBParaSite" id="maker-uti_cns_0005376-snap-gene-0.21-mRNA-1">
    <property type="protein sequence ID" value="maker-uti_cns_0005376-snap-gene-0.21-mRNA-1"/>
    <property type="gene ID" value="maker-uti_cns_0005376-snap-gene-0.21"/>
</dbReference>
<keyword evidence="2" id="KW-1185">Reference proteome</keyword>
<dbReference type="WBParaSite" id="maker-uti_cns_0004711-snap-gene-0.19-mRNA-1">
    <property type="protein sequence ID" value="maker-uti_cns_0004711-snap-gene-0.19-mRNA-1"/>
    <property type="gene ID" value="maker-uti_cns_0004711-snap-gene-0.19"/>
</dbReference>
<dbReference type="PANTHER" id="PTHR21446">
    <property type="entry name" value="DUF3504 DOMAIN-CONTAINING PROTEIN"/>
    <property type="match status" value="1"/>
</dbReference>
<evidence type="ECO:0000313" key="4">
    <source>
        <dbReference type="WBParaSite" id="maker-uti_cns_0005376-snap-gene-0.21-mRNA-1"/>
    </source>
</evidence>
<protein>
    <submittedName>
        <fullName evidence="3 4">DUF3504 domain-containing protein</fullName>
    </submittedName>
</protein>
<feature type="region of interest" description="Disordered" evidence="1">
    <location>
        <begin position="1"/>
        <end position="24"/>
    </location>
</feature>
<dbReference type="InterPro" id="IPR052787">
    <property type="entry name" value="MAVS"/>
</dbReference>
<organism evidence="2 3">
    <name type="scientific">Macrostomum lignano</name>
    <dbReference type="NCBI Taxonomy" id="282301"/>
    <lineage>
        <taxon>Eukaryota</taxon>
        <taxon>Metazoa</taxon>
        <taxon>Spiralia</taxon>
        <taxon>Lophotrochozoa</taxon>
        <taxon>Platyhelminthes</taxon>
        <taxon>Rhabditophora</taxon>
        <taxon>Macrostomorpha</taxon>
        <taxon>Macrostomida</taxon>
        <taxon>Macrostomidae</taxon>
        <taxon>Macrostomum</taxon>
    </lineage>
</organism>
<name>A0A1I8H6L5_9PLAT</name>
<reference evidence="3 4" key="1">
    <citation type="submission" date="2016-11" db="UniProtKB">
        <authorList>
            <consortium name="WormBaseParasite"/>
        </authorList>
    </citation>
    <scope>IDENTIFICATION</scope>
</reference>
<dbReference type="Proteomes" id="UP000095280">
    <property type="component" value="Unplaced"/>
</dbReference>
<proteinExistence type="predicted"/>
<evidence type="ECO:0000313" key="3">
    <source>
        <dbReference type="WBParaSite" id="maker-uti_cns_0004711-snap-gene-0.19-mRNA-1"/>
    </source>
</evidence>
<sequence>IQEDYSGGGRFEESSSENLPDKEEEPAPHAAILYLVNECGKLWSLWKDVEFNESRRVLDASMKMSTRDGKGSGLRHAGPVPSSIEEKLWSEGVLGSDSPRQLVSSAVWGVGKHFALRGGSELRDLEYNRQIQLEAIDDEGGLDRLRREQKIVRAFHIEDDSKCIVGLYTDYVSHRPSGCCEALFLSCNRRWKPDGRSEWSTRIPIRRHTLASTVKSLVTKVAPNDSTRYTN</sequence>
<accession>A0A1I8H6L5</accession>
<dbReference type="AlphaFoldDB" id="A0A1I8H6L5"/>